<dbReference type="InParanoid" id="A0A2P5HLS6"/>
<feature type="region of interest" description="Disordered" evidence="1">
    <location>
        <begin position="1"/>
        <end position="82"/>
    </location>
</feature>
<dbReference type="OrthoDB" id="10425009at2759"/>
<evidence type="ECO:0000256" key="1">
    <source>
        <dbReference type="SAM" id="MobiDB-lite"/>
    </source>
</evidence>
<name>A0A2P5HLS6_DIAHE</name>
<sequence>MATPGGGQMNPGGSGHGPSGGGGSGSGGKKSQDPSVPRCGPWQDKPRTESQWDQEPPRPSCISGSCTREQHEHSGESNYTHK</sequence>
<proteinExistence type="predicted"/>
<organism evidence="2 3">
    <name type="scientific">Diaporthe helianthi</name>
    <dbReference type="NCBI Taxonomy" id="158607"/>
    <lineage>
        <taxon>Eukaryota</taxon>
        <taxon>Fungi</taxon>
        <taxon>Dikarya</taxon>
        <taxon>Ascomycota</taxon>
        <taxon>Pezizomycotina</taxon>
        <taxon>Sordariomycetes</taxon>
        <taxon>Sordariomycetidae</taxon>
        <taxon>Diaporthales</taxon>
        <taxon>Diaporthaceae</taxon>
        <taxon>Diaporthe</taxon>
    </lineage>
</organism>
<accession>A0A2P5HLS6</accession>
<reference evidence="2" key="1">
    <citation type="submission" date="2017-09" db="EMBL/GenBank/DDBJ databases">
        <title>Polyketide synthases of a Diaporthe helianthi virulent isolate.</title>
        <authorList>
            <person name="Baroncelli R."/>
        </authorList>
    </citation>
    <scope>NUCLEOTIDE SEQUENCE [LARGE SCALE GENOMIC DNA]</scope>
    <source>
        <strain evidence="2">7/96</strain>
    </source>
</reference>
<dbReference type="AlphaFoldDB" id="A0A2P5HLS6"/>
<dbReference type="Proteomes" id="UP000094444">
    <property type="component" value="Unassembled WGS sequence"/>
</dbReference>
<evidence type="ECO:0000313" key="3">
    <source>
        <dbReference type="Proteomes" id="UP000094444"/>
    </source>
</evidence>
<comment type="caution">
    <text evidence="2">The sequence shown here is derived from an EMBL/GenBank/DDBJ whole genome shotgun (WGS) entry which is preliminary data.</text>
</comment>
<feature type="compositionally biased region" description="Gly residues" evidence="1">
    <location>
        <begin position="1"/>
        <end position="28"/>
    </location>
</feature>
<dbReference type="EMBL" id="MAVT02001336">
    <property type="protein sequence ID" value="POS71223.1"/>
    <property type="molecule type" value="Genomic_DNA"/>
</dbReference>
<keyword evidence="3" id="KW-1185">Reference proteome</keyword>
<evidence type="ECO:0000313" key="2">
    <source>
        <dbReference type="EMBL" id="POS71223.1"/>
    </source>
</evidence>
<protein>
    <submittedName>
        <fullName evidence="2">Uncharacterized protein</fullName>
    </submittedName>
</protein>
<gene>
    <name evidence="2" type="ORF">DHEL01_v210382</name>
</gene>